<sequence length="348" mass="38908">MKAQKKLNQNTWLKQSNTEAWIVKDGPGNLFSTTTTINIIMLRFIAVFICFTSFNFNLQAQPVLKNNNGKDHYTIPFRMTAYNNIILKAALNGRDTVSLMLHTAASDITLTEEATRKLATIQFTGSVNDVQSWGGGGNGSRYSKDNTLNIAGLQWDKVEIWDDQNSGQESDGKIGLNFFNGQVLDFDFEKQQLTVGPSLPHRLRQYEKLQLIAKGNNLFIKGDLKIASESLTAELLLHSGYGGDILLNDAFVQNHKIDQKIKITSEKKLKDAYGNVLTTQKGVLPALKLGKIQLSNTNVGFFTGTVGRQKMSIVGGDILKRFHLIIDAKRQHVYLKPNRYFKSGYSNI</sequence>
<protein>
    <recommendedName>
        <fullName evidence="4">Peptidase A2 domain-containing protein</fullName>
    </recommendedName>
</protein>
<evidence type="ECO:0000313" key="2">
    <source>
        <dbReference type="EMBL" id="WQD40799.1"/>
    </source>
</evidence>
<evidence type="ECO:0008006" key="4">
    <source>
        <dbReference type="Google" id="ProtNLM"/>
    </source>
</evidence>
<keyword evidence="1" id="KW-0472">Membrane</keyword>
<evidence type="ECO:0000313" key="3">
    <source>
        <dbReference type="Proteomes" id="UP001325680"/>
    </source>
</evidence>
<dbReference type="InterPro" id="IPR021109">
    <property type="entry name" value="Peptidase_aspartic_dom_sf"/>
</dbReference>
<keyword evidence="3" id="KW-1185">Reference proteome</keyword>
<gene>
    <name evidence="2" type="ORF">U0035_18415</name>
</gene>
<dbReference type="EMBL" id="CP139960">
    <property type="protein sequence ID" value="WQD40799.1"/>
    <property type="molecule type" value="Genomic_DNA"/>
</dbReference>
<dbReference type="RefSeq" id="WP_114791572.1">
    <property type="nucleotide sequence ID" value="NZ_CP139960.1"/>
</dbReference>
<organism evidence="2 3">
    <name type="scientific">Niabella yanshanensis</name>
    <dbReference type="NCBI Taxonomy" id="577386"/>
    <lineage>
        <taxon>Bacteria</taxon>
        <taxon>Pseudomonadati</taxon>
        <taxon>Bacteroidota</taxon>
        <taxon>Chitinophagia</taxon>
        <taxon>Chitinophagales</taxon>
        <taxon>Chitinophagaceae</taxon>
        <taxon>Niabella</taxon>
    </lineage>
</organism>
<proteinExistence type="predicted"/>
<feature type="transmembrane region" description="Helical" evidence="1">
    <location>
        <begin position="40"/>
        <end position="58"/>
    </location>
</feature>
<keyword evidence="1" id="KW-1133">Transmembrane helix</keyword>
<accession>A0ABZ0WDN0</accession>
<name>A0ABZ0WDN0_9BACT</name>
<dbReference type="Gene3D" id="2.40.70.10">
    <property type="entry name" value="Acid Proteases"/>
    <property type="match status" value="1"/>
</dbReference>
<keyword evidence="1" id="KW-0812">Transmembrane</keyword>
<reference evidence="2 3" key="1">
    <citation type="submission" date="2023-12" db="EMBL/GenBank/DDBJ databases">
        <title>Genome sequencing and assembly of bacterial species from a model synthetic community.</title>
        <authorList>
            <person name="Hogle S.L."/>
        </authorList>
    </citation>
    <scope>NUCLEOTIDE SEQUENCE [LARGE SCALE GENOMIC DNA]</scope>
    <source>
        <strain evidence="2 3">HAMBI_3031</strain>
    </source>
</reference>
<dbReference type="Proteomes" id="UP001325680">
    <property type="component" value="Chromosome"/>
</dbReference>
<evidence type="ECO:0000256" key="1">
    <source>
        <dbReference type="SAM" id="Phobius"/>
    </source>
</evidence>